<feature type="domain" description="Rad50/SbcC-type AAA" evidence="5">
    <location>
        <begin position="5"/>
        <end position="232"/>
    </location>
</feature>
<gene>
    <name evidence="6" type="ORF">J42TS3_16040</name>
</gene>
<comment type="similarity">
    <text evidence="1">Belongs to the SMC family. SbcC subfamily.</text>
</comment>
<dbReference type="Pfam" id="PF13476">
    <property type="entry name" value="AAA_23"/>
    <property type="match status" value="1"/>
</dbReference>
<evidence type="ECO:0000313" key="7">
    <source>
        <dbReference type="Proteomes" id="UP000679992"/>
    </source>
</evidence>
<proteinExistence type="inferred from homology"/>
<name>A0ABQ4M9B5_9BACL</name>
<reference evidence="6 7" key="1">
    <citation type="submission" date="2021-03" db="EMBL/GenBank/DDBJ databases">
        <title>Antimicrobial resistance genes in bacteria isolated from Japanese honey, and their potential for conferring macrolide and lincosamide resistance in the American foulbrood pathogen Paenibacillus larvae.</title>
        <authorList>
            <person name="Okamoto M."/>
            <person name="Kumagai M."/>
            <person name="Kanamori H."/>
            <person name="Takamatsu D."/>
        </authorList>
    </citation>
    <scope>NUCLEOTIDE SEQUENCE [LARGE SCALE GENOMIC DNA]</scope>
    <source>
        <strain evidence="6 7">J42TS3</strain>
    </source>
</reference>
<keyword evidence="7" id="KW-1185">Reference proteome</keyword>
<evidence type="ECO:0000313" key="6">
    <source>
        <dbReference type="EMBL" id="GIP52569.1"/>
    </source>
</evidence>
<feature type="coiled-coil region" evidence="4">
    <location>
        <begin position="188"/>
        <end position="236"/>
    </location>
</feature>
<dbReference type="PANTHER" id="PTHR32114:SF2">
    <property type="entry name" value="ABC TRANSPORTER ABCH.3"/>
    <property type="match status" value="1"/>
</dbReference>
<dbReference type="InterPro" id="IPR027417">
    <property type="entry name" value="P-loop_NTPase"/>
</dbReference>
<dbReference type="InterPro" id="IPR038729">
    <property type="entry name" value="Rad50/SbcC_AAA"/>
</dbReference>
<evidence type="ECO:0000259" key="5">
    <source>
        <dbReference type="Pfam" id="PF13476"/>
    </source>
</evidence>
<organism evidence="6 7">
    <name type="scientific">Paenibacillus vini</name>
    <dbReference type="NCBI Taxonomy" id="1476024"/>
    <lineage>
        <taxon>Bacteria</taxon>
        <taxon>Bacillati</taxon>
        <taxon>Bacillota</taxon>
        <taxon>Bacilli</taxon>
        <taxon>Bacillales</taxon>
        <taxon>Paenibacillaceae</taxon>
        <taxon>Paenibacillus</taxon>
    </lineage>
</organism>
<evidence type="ECO:0000256" key="4">
    <source>
        <dbReference type="SAM" id="Coils"/>
    </source>
</evidence>
<sequence length="667" mass="78606">MQINKLILRNIGAYHGDMNKFDFKTNGQQNVILLGGKNGAGKTTILESLRIVLFGSMAYGFVTENEPYYRKIRSLLNRHALHEGEINYQISLDYTSTEEFEPNQYLLVRSWTIKNQKIREYFSVQRNGKHLGAQEISDYQNKLREEMPPRLFELCLFDGEDISRIVSEEKIPEYLSESGKILFNLDLFANLEKDLQTYRLQYTQKNADAALEIEELNKVEFEIATLKQSLEELTLLQSHDEEEITTLTDLIRKDKKDFEIHGGLIQEKRQELITKVNQFENQRRMNTDKVKTFINSTLPFYIARNQLEEVDRQLQIEKQYESFEFVASALEKSKLNQLVNNLQSDIHSVETRLDVNQLYDGILEMLQPEETQLIHRASFEQQSEIHSLSKQVKSLEVSDYIALFDENAKLLGETHELRKAIEKNDQSSEFKDLLKNIEVKTQRVEQLKLLSEQYQNEIQMMIENIQTKEAFANKLEEKINEYHKGENSFLMTEKLLKISRRFRERQWRKKLDDVANEAIKMINIIFRKKAYIDRMHIDHTSFELRLFNKNKQEIIKERLSAGEKEMLMLTVIWAMFKVSGWKLPFVFDTLLGRLDLDHKNALIQHFIPKCGEQVLIFTTDSEIGLEQYELIRNITSRCYTLEFNEGQEKTEIVKGHYFDMARENCCQ</sequence>
<comment type="subunit">
    <text evidence="2">Heterodimer of SbcC and SbcD.</text>
</comment>
<dbReference type="NCBIfam" id="TIGR03185">
    <property type="entry name" value="DNA_S_dndD"/>
    <property type="match status" value="1"/>
</dbReference>
<comment type="caution">
    <text evidence="6">The sequence shown here is derived from an EMBL/GenBank/DDBJ whole genome shotgun (WGS) entry which is preliminary data.</text>
</comment>
<dbReference type="Proteomes" id="UP000679992">
    <property type="component" value="Unassembled WGS sequence"/>
</dbReference>
<evidence type="ECO:0000256" key="1">
    <source>
        <dbReference type="ARBA" id="ARBA00006930"/>
    </source>
</evidence>
<accession>A0ABQ4M9B5</accession>
<evidence type="ECO:0000256" key="2">
    <source>
        <dbReference type="ARBA" id="ARBA00011322"/>
    </source>
</evidence>
<feature type="coiled-coil region" evidence="4">
    <location>
        <begin position="437"/>
        <end position="464"/>
    </location>
</feature>
<dbReference type="PANTHER" id="PTHR32114">
    <property type="entry name" value="ABC TRANSPORTER ABCH.3"/>
    <property type="match status" value="1"/>
</dbReference>
<dbReference type="Gene3D" id="3.40.50.300">
    <property type="entry name" value="P-loop containing nucleotide triphosphate hydrolases"/>
    <property type="match status" value="2"/>
</dbReference>
<protein>
    <recommendedName>
        <fullName evidence="3">Nuclease SbcCD subunit C</fullName>
    </recommendedName>
</protein>
<evidence type="ECO:0000256" key="3">
    <source>
        <dbReference type="ARBA" id="ARBA00013368"/>
    </source>
</evidence>
<keyword evidence="4" id="KW-0175">Coiled coil</keyword>
<dbReference type="SUPFAM" id="SSF52540">
    <property type="entry name" value="P-loop containing nucleoside triphosphate hydrolases"/>
    <property type="match status" value="2"/>
</dbReference>
<dbReference type="EMBL" id="BOSL01000004">
    <property type="protein sequence ID" value="GIP52569.1"/>
    <property type="molecule type" value="Genomic_DNA"/>
</dbReference>
<dbReference type="InterPro" id="IPR017599">
    <property type="entry name" value="DNA_S_DndD"/>
</dbReference>
<dbReference type="RefSeq" id="WP_213654335.1">
    <property type="nucleotide sequence ID" value="NZ_BOSL01000004.1"/>
</dbReference>